<dbReference type="Gene3D" id="3.80.10.10">
    <property type="entry name" value="Ribonuclease Inhibitor"/>
    <property type="match status" value="1"/>
</dbReference>
<feature type="transmembrane region" description="Helical" evidence="1">
    <location>
        <begin position="341"/>
        <end position="371"/>
    </location>
</feature>
<evidence type="ECO:0000256" key="1">
    <source>
        <dbReference type="SAM" id="Phobius"/>
    </source>
</evidence>
<dbReference type="SUPFAM" id="SSF52047">
    <property type="entry name" value="RNI-like"/>
    <property type="match status" value="1"/>
</dbReference>
<proteinExistence type="predicted"/>
<feature type="transmembrane region" description="Helical" evidence="1">
    <location>
        <begin position="142"/>
        <end position="166"/>
    </location>
</feature>
<feature type="chain" id="PRO_5010221587" evidence="2">
    <location>
        <begin position="26"/>
        <end position="648"/>
    </location>
</feature>
<feature type="signal peptide" evidence="2">
    <location>
        <begin position="1"/>
        <end position="25"/>
    </location>
</feature>
<feature type="transmembrane region" description="Helical" evidence="1">
    <location>
        <begin position="178"/>
        <end position="201"/>
    </location>
</feature>
<evidence type="ECO:0000313" key="4">
    <source>
        <dbReference type="Proteomes" id="UP000186817"/>
    </source>
</evidence>
<evidence type="ECO:0000256" key="2">
    <source>
        <dbReference type="SAM" id="SignalP"/>
    </source>
</evidence>
<comment type="caution">
    <text evidence="3">The sequence shown here is derived from an EMBL/GenBank/DDBJ whole genome shotgun (WGS) entry which is preliminary data.</text>
</comment>
<dbReference type="OrthoDB" id="418556at2759"/>
<dbReference type="EMBL" id="LSRX01000054">
    <property type="protein sequence ID" value="OLQ11787.1"/>
    <property type="molecule type" value="Genomic_DNA"/>
</dbReference>
<organism evidence="3 4">
    <name type="scientific">Symbiodinium microadriaticum</name>
    <name type="common">Dinoflagellate</name>
    <name type="synonym">Zooxanthella microadriatica</name>
    <dbReference type="NCBI Taxonomy" id="2951"/>
    <lineage>
        <taxon>Eukaryota</taxon>
        <taxon>Sar</taxon>
        <taxon>Alveolata</taxon>
        <taxon>Dinophyceae</taxon>
        <taxon>Suessiales</taxon>
        <taxon>Symbiodiniaceae</taxon>
        <taxon>Symbiodinium</taxon>
    </lineage>
</organism>
<dbReference type="Proteomes" id="UP000186817">
    <property type="component" value="Unassembled WGS sequence"/>
</dbReference>
<feature type="transmembrane region" description="Helical" evidence="1">
    <location>
        <begin position="74"/>
        <end position="98"/>
    </location>
</feature>
<keyword evidence="2" id="KW-0732">Signal</keyword>
<dbReference type="InterPro" id="IPR032675">
    <property type="entry name" value="LRR_dom_sf"/>
</dbReference>
<reference evidence="3 4" key="1">
    <citation type="submission" date="2016-02" db="EMBL/GenBank/DDBJ databases">
        <title>Genome analysis of coral dinoflagellate symbionts highlights evolutionary adaptations to a symbiotic lifestyle.</title>
        <authorList>
            <person name="Aranda M."/>
            <person name="Li Y."/>
            <person name="Liew Y.J."/>
            <person name="Baumgarten S."/>
            <person name="Simakov O."/>
            <person name="Wilson M."/>
            <person name="Piel J."/>
            <person name="Ashoor H."/>
            <person name="Bougouffa S."/>
            <person name="Bajic V.B."/>
            <person name="Ryu T."/>
            <person name="Ravasi T."/>
            <person name="Bayer T."/>
            <person name="Micklem G."/>
            <person name="Kim H."/>
            <person name="Bhak J."/>
            <person name="Lajeunesse T.C."/>
            <person name="Voolstra C.R."/>
        </authorList>
    </citation>
    <scope>NUCLEOTIDE SEQUENCE [LARGE SCALE GENOMIC DNA]</scope>
    <source>
        <strain evidence="3 4">CCMP2467</strain>
    </source>
</reference>
<dbReference type="AlphaFoldDB" id="A0A1Q9EWG6"/>
<keyword evidence="1" id="KW-1133">Transmembrane helix</keyword>
<keyword evidence="1" id="KW-0812">Transmembrane</keyword>
<gene>
    <name evidence="3" type="ORF">AK812_SmicGene4398</name>
</gene>
<name>A0A1Q9EWG6_SYMMI</name>
<keyword evidence="4" id="KW-1185">Reference proteome</keyword>
<feature type="transmembrane region" description="Helical" evidence="1">
    <location>
        <begin position="240"/>
        <end position="266"/>
    </location>
</feature>
<accession>A0A1Q9EWG6</accession>
<keyword evidence="1" id="KW-0472">Membrane</keyword>
<protein>
    <submittedName>
        <fullName evidence="3">Uncharacterized protein</fullName>
    </submittedName>
</protein>
<evidence type="ECO:0000313" key="3">
    <source>
        <dbReference type="EMBL" id="OLQ11787.1"/>
    </source>
</evidence>
<sequence>MYMAFIGGKDRLALAVLAWALAAEADVELPDVVEDVQAVSQVQPPTAFVTAPPKFLPDAAYIHSMPPADSSGRMHFYISAMVLFYAGVVVLGTFILWVGTKCKNCRSEPEHILSSLDSLEDGSDAPQLPPQKAGLSRRCKRALFVITFSFTYSATLAAAFASGATGRLSQKTGLCWEVYLILFGTAGVWQITQAIIAAVILPKGRRYGLKTFFTASLSGMCPIISDAYDTLKAPVFQDMILAALCWQSGVAFVQVIGILSLVHLAALHVYCSFFDDKCLAQLCGSHLSVLVASTEDTMPEDTSSKQLPLCRRLCNMILPMLYKQVTPTKRKLMILENVPQAFFAICYLKVIGGSLFVGLLNLAIPVFLLIMAHLSYGSLQRGVAPWTGERLSAALEDRNELMEQKIRDEADFSHDLALFRLVVPHCDAFNDVFPELDDIQDVDDARLRELCVACEFLTSRARVAIQCDGLEETGIEAVGEALRCSPGVQQVCVEATAVDAECAKLIATLLDKSSPVQSVTLDPVRPDALDDEDAQELVEALEFNASLRRVFFYHDEIGEERAEAIAQAMDPLWNVREKALSQGIPMESSKSLLCNSTEIGEDGVEALVAALEEHFVVKEVSLAGVGFGMSVLEALAGNLFSCYEISLK</sequence>